<dbReference type="Proteomes" id="UP000022611">
    <property type="component" value="Unassembled WGS sequence"/>
</dbReference>
<name>A0A010RPM1_PSEFL</name>
<dbReference type="SUPFAM" id="SSF52343">
    <property type="entry name" value="Ferredoxin reductase-like, C-terminal NADP-linked domain"/>
    <property type="match status" value="1"/>
</dbReference>
<sequence>MEDFTDLTYFDIYVCGPFMMAKTAKEKLIEEKKAKSEQMFADAFAYV</sequence>
<dbReference type="PATRIC" id="fig|1042209.11.peg.113"/>
<dbReference type="HOGENOM" id="CLU_3172174_0_0_6"/>
<organism evidence="1 2">
    <name type="scientific">Pseudomonas fluorescens HK44</name>
    <dbReference type="NCBI Taxonomy" id="1042209"/>
    <lineage>
        <taxon>Bacteria</taxon>
        <taxon>Pseudomonadati</taxon>
        <taxon>Pseudomonadota</taxon>
        <taxon>Gammaproteobacteria</taxon>
        <taxon>Pseudomonadales</taxon>
        <taxon>Pseudomonadaceae</taxon>
        <taxon>Pseudomonas</taxon>
    </lineage>
</organism>
<accession>A0A010RPM1</accession>
<dbReference type="EMBL" id="AFOY02000029">
    <property type="protein sequence ID" value="EXF91064.1"/>
    <property type="molecule type" value="Genomic_DNA"/>
</dbReference>
<comment type="caution">
    <text evidence="1">The sequence shown here is derived from an EMBL/GenBank/DDBJ whole genome shotgun (WGS) entry which is preliminary data.</text>
</comment>
<reference evidence="1 2" key="1">
    <citation type="journal article" date="2011" name="J. Bacteriol.">
        <title>Draft genome sequence of the polycyclic aromatic hydrocarbon-degrading, genetically engineered bioluminescent bioreporter Pseudomonas fluorescens HK44.</title>
        <authorList>
            <person name="Chauhan A."/>
            <person name="Layton A.C."/>
            <person name="Williams D.E."/>
            <person name="Smartt A.E."/>
            <person name="Ripp S."/>
            <person name="Karpinets T.V."/>
            <person name="Brown S.D."/>
            <person name="Sayler G.S."/>
        </authorList>
    </citation>
    <scope>NUCLEOTIDE SEQUENCE [LARGE SCALE GENOMIC DNA]</scope>
    <source>
        <strain evidence="1 2">HK44</strain>
        <plasmid evidence="1">pUTK21</plasmid>
    </source>
</reference>
<geneLocation type="plasmid" evidence="1">
    <name>pUTK21</name>
</geneLocation>
<dbReference type="InterPro" id="IPR039261">
    <property type="entry name" value="FNR_nucleotide-bd"/>
</dbReference>
<proteinExistence type="predicted"/>
<dbReference type="Gene3D" id="3.40.50.80">
    <property type="entry name" value="Nucleotide-binding domain of ferredoxin-NADP reductase (FNR) module"/>
    <property type="match status" value="1"/>
</dbReference>
<dbReference type="AlphaFoldDB" id="A0A010RPM1"/>
<protein>
    <submittedName>
        <fullName evidence="1">Uncharacterized protein</fullName>
    </submittedName>
</protein>
<keyword evidence="1" id="KW-0614">Plasmid</keyword>
<evidence type="ECO:0000313" key="2">
    <source>
        <dbReference type="Proteomes" id="UP000022611"/>
    </source>
</evidence>
<gene>
    <name evidence="1" type="ORF">HK44_029540</name>
</gene>
<evidence type="ECO:0000313" key="1">
    <source>
        <dbReference type="EMBL" id="EXF91064.1"/>
    </source>
</evidence>